<name>A0ABT0D7M5_9HYPH</name>
<keyword evidence="2" id="KW-1185">Reference proteome</keyword>
<accession>A0ABT0D7M5</accession>
<evidence type="ECO:0000313" key="2">
    <source>
        <dbReference type="Proteomes" id="UP001203284"/>
    </source>
</evidence>
<comment type="caution">
    <text evidence="1">The sequence shown here is derived from an EMBL/GenBank/DDBJ whole genome shotgun (WGS) entry which is preliminary data.</text>
</comment>
<dbReference type="RefSeq" id="WP_247026499.1">
    <property type="nucleotide sequence ID" value="NZ_JALKCH010000002.1"/>
</dbReference>
<sequence>MSDAFKDWETDGKGHLKVWPLYGFTTALFGEDAAGLRVEIGTSAPKAGEPIPALQLVLRPEQVRELAEALTELADLLKVPAKRTGRA</sequence>
<reference evidence="1 2" key="1">
    <citation type="submission" date="2022-04" db="EMBL/GenBank/DDBJ databases">
        <authorList>
            <person name="Grouzdev D.S."/>
            <person name="Pantiukh K.S."/>
            <person name="Krutkina M.S."/>
        </authorList>
    </citation>
    <scope>NUCLEOTIDE SEQUENCE [LARGE SCALE GENOMIC DNA]</scope>
    <source>
        <strain evidence="1 2">6x-1</strain>
    </source>
</reference>
<dbReference type="Proteomes" id="UP001203284">
    <property type="component" value="Unassembled WGS sequence"/>
</dbReference>
<proteinExistence type="predicted"/>
<gene>
    <name evidence="1" type="ORF">MWN34_03395</name>
</gene>
<protein>
    <submittedName>
        <fullName evidence="1">Uncharacterized protein</fullName>
    </submittedName>
</protein>
<evidence type="ECO:0000313" key="1">
    <source>
        <dbReference type="EMBL" id="MCK0195950.1"/>
    </source>
</evidence>
<dbReference type="EMBL" id="JALKCH010000002">
    <property type="protein sequence ID" value="MCK0195950.1"/>
    <property type="molecule type" value="Genomic_DNA"/>
</dbReference>
<organism evidence="1 2">
    <name type="scientific">Ancylobacter crimeensis</name>
    <dbReference type="NCBI Taxonomy" id="2579147"/>
    <lineage>
        <taxon>Bacteria</taxon>
        <taxon>Pseudomonadati</taxon>
        <taxon>Pseudomonadota</taxon>
        <taxon>Alphaproteobacteria</taxon>
        <taxon>Hyphomicrobiales</taxon>
        <taxon>Xanthobacteraceae</taxon>
        <taxon>Ancylobacter</taxon>
    </lineage>
</organism>